<feature type="compositionally biased region" description="Polar residues" evidence="3">
    <location>
        <begin position="2202"/>
        <end position="2211"/>
    </location>
</feature>
<dbReference type="GeneID" id="83218126"/>
<reference evidence="7 8" key="1">
    <citation type="submission" date="2023-03" db="EMBL/GenBank/DDBJ databases">
        <title>Genome sequence of Lichtheimia ornata CBS 291.66.</title>
        <authorList>
            <person name="Mohabir J.T."/>
            <person name="Shea T.P."/>
            <person name="Kurbessoian T."/>
            <person name="Berby B."/>
            <person name="Fontaine J."/>
            <person name="Livny J."/>
            <person name="Gnirke A."/>
            <person name="Stajich J.E."/>
            <person name="Cuomo C.A."/>
        </authorList>
    </citation>
    <scope>NUCLEOTIDE SEQUENCE [LARGE SCALE GENOMIC DNA]</scope>
    <source>
        <strain evidence="7">CBS 291.66</strain>
    </source>
</reference>
<evidence type="ECO:0000313" key="8">
    <source>
        <dbReference type="Proteomes" id="UP001234581"/>
    </source>
</evidence>
<feature type="domain" description="PH" evidence="4">
    <location>
        <begin position="180"/>
        <end position="385"/>
    </location>
</feature>
<evidence type="ECO:0000256" key="1">
    <source>
        <dbReference type="ARBA" id="ARBA00022468"/>
    </source>
</evidence>
<dbReference type="InterPro" id="IPR050729">
    <property type="entry name" value="Rho-GAP"/>
</dbReference>
<organism evidence="7 8">
    <name type="scientific">Lichtheimia ornata</name>
    <dbReference type="NCBI Taxonomy" id="688661"/>
    <lineage>
        <taxon>Eukaryota</taxon>
        <taxon>Fungi</taxon>
        <taxon>Fungi incertae sedis</taxon>
        <taxon>Mucoromycota</taxon>
        <taxon>Mucoromycotina</taxon>
        <taxon>Mucoromycetes</taxon>
        <taxon>Mucorales</taxon>
        <taxon>Lichtheimiaceae</taxon>
        <taxon>Lichtheimia</taxon>
    </lineage>
</organism>
<feature type="compositionally biased region" description="Polar residues" evidence="3">
    <location>
        <begin position="97"/>
        <end position="109"/>
    </location>
</feature>
<feature type="region of interest" description="Disordered" evidence="3">
    <location>
        <begin position="922"/>
        <end position="990"/>
    </location>
</feature>
<dbReference type="InterPro" id="IPR000198">
    <property type="entry name" value="RhoGAP_dom"/>
</dbReference>
<feature type="region of interest" description="Disordered" evidence="3">
    <location>
        <begin position="2186"/>
        <end position="2234"/>
    </location>
</feature>
<dbReference type="Pfam" id="PF15410">
    <property type="entry name" value="PH_9"/>
    <property type="match status" value="1"/>
</dbReference>
<feature type="compositionally biased region" description="Low complexity" evidence="3">
    <location>
        <begin position="40"/>
        <end position="59"/>
    </location>
</feature>
<dbReference type="Proteomes" id="UP001234581">
    <property type="component" value="Unassembled WGS sequence"/>
</dbReference>
<dbReference type="Gene3D" id="1.10.555.10">
    <property type="entry name" value="Rho GTPase activation protein"/>
    <property type="match status" value="1"/>
</dbReference>
<dbReference type="EMBL" id="JARTCD010000075">
    <property type="protein sequence ID" value="KAJ8653576.1"/>
    <property type="molecule type" value="Genomic_DNA"/>
</dbReference>
<dbReference type="GO" id="GO:0007264">
    <property type="term" value="P:small GTPase-mediated signal transduction"/>
    <property type="evidence" value="ECO:0007669"/>
    <property type="project" value="InterPro"/>
</dbReference>
<gene>
    <name evidence="7" type="ORF">O0I10_010723</name>
</gene>
<dbReference type="InterPro" id="IPR023578">
    <property type="entry name" value="Ras_GEF_dom_sf"/>
</dbReference>
<dbReference type="Gene3D" id="1.10.840.10">
    <property type="entry name" value="Ras guanine-nucleotide exchange factors catalytic domain"/>
    <property type="match status" value="2"/>
</dbReference>
<dbReference type="GO" id="GO:0005737">
    <property type="term" value="C:cytoplasm"/>
    <property type="evidence" value="ECO:0007669"/>
    <property type="project" value="TreeGrafter"/>
</dbReference>
<comment type="caution">
    <text evidence="7">The sequence shown here is derived from an EMBL/GenBank/DDBJ whole genome shotgun (WGS) entry which is preliminary data.</text>
</comment>
<keyword evidence="8" id="KW-1185">Reference proteome</keyword>
<evidence type="ECO:0000259" key="5">
    <source>
        <dbReference type="PROSITE" id="PS50212"/>
    </source>
</evidence>
<evidence type="ECO:0000259" key="4">
    <source>
        <dbReference type="PROSITE" id="PS50003"/>
    </source>
</evidence>
<dbReference type="GO" id="GO:0005096">
    <property type="term" value="F:GTPase activator activity"/>
    <property type="evidence" value="ECO:0007669"/>
    <property type="project" value="UniProtKB-KW"/>
</dbReference>
<dbReference type="SMART" id="SM00324">
    <property type="entry name" value="RhoGAP"/>
    <property type="match status" value="1"/>
</dbReference>
<dbReference type="SUPFAM" id="SSF48350">
    <property type="entry name" value="GTPase activation domain, GAP"/>
    <property type="match status" value="1"/>
</dbReference>
<dbReference type="Pfam" id="PF00618">
    <property type="entry name" value="RasGEF_N"/>
    <property type="match status" value="2"/>
</dbReference>
<evidence type="ECO:0000259" key="6">
    <source>
        <dbReference type="PROSITE" id="PS50238"/>
    </source>
</evidence>
<feature type="compositionally biased region" description="Low complexity" evidence="3">
    <location>
        <begin position="81"/>
        <end position="92"/>
    </location>
</feature>
<dbReference type="SMART" id="SM00147">
    <property type="entry name" value="RasGEF"/>
    <property type="match status" value="1"/>
</dbReference>
<feature type="region of interest" description="Disordered" evidence="3">
    <location>
        <begin position="1830"/>
        <end position="1872"/>
    </location>
</feature>
<accession>A0AAD7UWU4</accession>
<feature type="compositionally biased region" description="Polar residues" evidence="3">
    <location>
        <begin position="2223"/>
        <end position="2234"/>
    </location>
</feature>
<dbReference type="InterPro" id="IPR000651">
    <property type="entry name" value="Ras-like_Gua-exchang_fac_N"/>
</dbReference>
<keyword evidence="1" id="KW-0343">GTPase activation</keyword>
<dbReference type="PROSITE" id="PS50212">
    <property type="entry name" value="RASGEF_NTER"/>
    <property type="match status" value="2"/>
</dbReference>
<dbReference type="InterPro" id="IPR001895">
    <property type="entry name" value="RASGEF_cat_dom"/>
</dbReference>
<dbReference type="RefSeq" id="XP_058338490.1">
    <property type="nucleotide sequence ID" value="XM_058490701.1"/>
</dbReference>
<feature type="region of interest" description="Disordered" evidence="3">
    <location>
        <begin position="1095"/>
        <end position="1114"/>
    </location>
</feature>
<feature type="domain" description="N-terminal Ras-GEF" evidence="5">
    <location>
        <begin position="412"/>
        <end position="540"/>
    </location>
</feature>
<dbReference type="GO" id="GO:0005085">
    <property type="term" value="F:guanyl-nucleotide exchange factor activity"/>
    <property type="evidence" value="ECO:0007669"/>
    <property type="project" value="UniProtKB-KW"/>
</dbReference>
<name>A0AAD7UWU4_9FUNG</name>
<dbReference type="PANTHER" id="PTHR23176">
    <property type="entry name" value="RHO/RAC/CDC GTPASE-ACTIVATING PROTEIN"/>
    <property type="match status" value="1"/>
</dbReference>
<dbReference type="InterPro" id="IPR011993">
    <property type="entry name" value="PH-like_dom_sf"/>
</dbReference>
<dbReference type="InterPro" id="IPR008936">
    <property type="entry name" value="Rho_GTPase_activation_prot"/>
</dbReference>
<feature type="region of interest" description="Disordered" evidence="3">
    <location>
        <begin position="1"/>
        <end position="121"/>
    </location>
</feature>
<dbReference type="InterPro" id="IPR001849">
    <property type="entry name" value="PH_domain"/>
</dbReference>
<dbReference type="CDD" id="cd06224">
    <property type="entry name" value="REM"/>
    <property type="match status" value="1"/>
</dbReference>
<sequence length="2234" mass="252082">MKAKKTKTHREENTSTTTTHHGNSAFSYLRNRLFHGTGTSNSSSSSSSSSSNGSSNQPSQQPPLPSRHETCQDAPSRLTGHSRSSSHRSSPSVDLAQLSNAWRSGSSTAGRPISRSFEEPQYCMDTNSQLTTSDATTMATTTTSFTRPMSVMGLLARHHDSSSGRRAGEGKSESKRTSLIVIKEGFLYKKADFRAFHKASKLDRSWKPYRVVLRGHKLYLYKISSESAFKALFPSSSSSHPQQQLYDLPFSPSSSSIASSIIKSVGDTITDPVELSISNMDQLGERDEYLYGAIFKEIKSAGESQHVALLLYKHEVVICARTSYQQQWKIDSRIPIDKVQLEQRVMDPQASSSFALLYKDELRIFTTHAADVQTSWIDTLMKTKEISCAGDKKRDNALYNELGPHPDLHMGEDQIVQGGTIEALVHELIFQQCTASASDTFLRSFLLTYNMFTTSAIVLETMKSYLQQTMDDGDTQIMHNTFERILDLFTVWCNVFTQDVVGDVVAGMISILDMLEGALVDTPVLLDKTKITRELILATVNRNGEAGEQANVESAVSWDDAVESIQSSQLGRSDINLSNLLITGLTPGLFLSIHPQRFAEQLYMFHLTQHRLHQDALISLLTYVPRPHISAQILNSVVFTAPAPHFIAKLIRHHILIDSQHHRQDGMEGNIIEENSTLLRTQLLEHWIRVGSSLLDLGDMTGWCAVASAICSLGVIRLKESWKSVDRSLVEMVTQDWVNRLMEYGFFTQEIWISGWEHSPILDKFTRVMDAPQQSSNDLAFFGPIRQSVDRLRKHIKDCYNEGGVNFAKYWMIYDAVQTSLDHWKRTMKPLPDNGYPFQVVGPLQAFFDHSVTTFISAPHDFKYLHECSLGCEPRIFGQSFDRHRKFDSLHGTNVAPPSSLTLTFPEVLEGYRLFQPPVEHLQHDTSSSPRTNLRKKNSSHSVKSDSGEHGSSVTLPRTPTSLVSMSTSSTVATRPPPPTHGFSYDQSRQQKLPRVTRRKLFRRRTYSFPPGRAVGDTATRFMQSDDGATMDNSYLDSLHSRTWLGSLVSQKHGTSTAKALVEAIQHREKYSGEWLIVVENGNLILKASTLLQSDDSVTKKSPSPSLKKSTSSGFLALTEKGSSGMRSRSGTLSGDAPRKEEDVLLWGDNQQQEGQSVLVNVKAGLLEYLVDTLVHGVSAYNKDMREQWQLPSLLNGNLEETPRYLTIDEEEYTSAFFVTYRSFCSCVQLLDLMRKKFTGAVAASRQARQENRNALETVFKADNNNNQDFDWRFVASTQLRVTHLMLYWTEEHFYDFVDEIEILGHFSRFLEQTQAAIDEWTTPLRQQQRQGHSPKESKDIQSALSVAHAIHRQLNELRRQFIQKILSPCYDLKAISYDTTCSRKVDDLYTQLTTGMQRFSVAVTQSSRQSQAFSLISKPLEELGKETLSDQQSAWTLLEQTDRCVHQLFASVTLQDWIQTFDVFEAQSSDLYAWLPAHKASQTPPLSSSLSSVRDCPTAQPNSYHIAAEDVMVSDIFTAIEGARRSIVSPSAFSADDLLLAFPSSIQYLYCMHFIIRSLVIHETTAMDIDLTTRVQRIHKFLQMLMISKGVTEQMALFPELRDVDDRPRRVPGFVEYAIASALISPEVRVFTKAWSQVMRHYGLTQLDTLENLLSHIQQRNKVEDIYDDDSNTMRLVPSVGWIFDRMIELCAAVPDTYNRQQHMINFDKRRYVFHFLQLVMNSQMDLEEAGNNDASSNLAFIISPNQKKPTWKELKDMAYRENRAGGGLSTRAGSKGHYTRTTVFNKLVAEQLDKLKRDIKERDRIDKEWRDLQHKLQKRQLEQQRYLEKQERRNQQRQGHHHHHHLPKFNALFRNRKTGGGGHAESTSTTTMDASEVLATAKASTVINLIHATTSVASACTRRDHVFRVVTEEGGQYLFQGTSWDEMHDWMLQINNAAHAGAVKRRSVLAAESEDNRNSSGTTAAHHLTECDTPTSAYYTRRSVYGMDLSTLMADGNVPLIAEKCINEIEKRGLEEVGIYRMAGTGSTVEQLKAAFNRDMAAVDLGDPDWADVNVIADAFKQFIRSIPGSLLTHTYYDEFIHASASEDHDQRVYLIKQVLKKLPEPNYILLKRLIQHFVIVTDFEAVNHMYATNLAIVFGPTLLQPAPGPASFATTMSNLGHHQTIVKYLILHYHYLFDVESDEMEHEEGDDEEQHGDVSSTTTANQQLNDGDGNDDDGSKISTASNIGRDQ</sequence>
<proteinExistence type="predicted"/>
<feature type="compositionally biased region" description="Low complexity" evidence="3">
    <location>
        <begin position="1100"/>
        <end position="1113"/>
    </location>
</feature>
<keyword evidence="2" id="KW-0344">Guanine-nucleotide releasing factor</keyword>
<dbReference type="InterPro" id="IPR041681">
    <property type="entry name" value="PH_9"/>
</dbReference>
<feature type="compositionally biased region" description="Acidic residues" evidence="3">
    <location>
        <begin position="2186"/>
        <end position="2197"/>
    </location>
</feature>
<dbReference type="PANTHER" id="PTHR23176:SF129">
    <property type="entry name" value="RHO GTPASE ACTIVATING PROTEIN AT 16F, ISOFORM E-RELATED"/>
    <property type="match status" value="1"/>
</dbReference>
<dbReference type="SUPFAM" id="SSF50729">
    <property type="entry name" value="PH domain-like"/>
    <property type="match status" value="2"/>
</dbReference>
<dbReference type="Gene3D" id="2.30.29.30">
    <property type="entry name" value="Pleckstrin-homology domain (PH domain)/Phosphotyrosine-binding domain (PTB)"/>
    <property type="match status" value="2"/>
</dbReference>
<dbReference type="SUPFAM" id="SSF48366">
    <property type="entry name" value="Ras GEF"/>
    <property type="match status" value="2"/>
</dbReference>
<protein>
    <submittedName>
        <fullName evidence="7">Uncharacterized protein</fullName>
    </submittedName>
</protein>
<feature type="domain" description="Rho-GAP" evidence="6">
    <location>
        <begin position="1989"/>
        <end position="2180"/>
    </location>
</feature>
<dbReference type="SMART" id="SM00229">
    <property type="entry name" value="RasGEFN"/>
    <property type="match status" value="2"/>
</dbReference>
<dbReference type="PROSITE" id="PS50238">
    <property type="entry name" value="RHOGAP"/>
    <property type="match status" value="1"/>
</dbReference>
<dbReference type="InterPro" id="IPR036964">
    <property type="entry name" value="RASGEF_cat_dom_sf"/>
</dbReference>
<feature type="domain" description="N-terminal Ras-GEF" evidence="5">
    <location>
        <begin position="1158"/>
        <end position="1333"/>
    </location>
</feature>
<evidence type="ECO:0000256" key="2">
    <source>
        <dbReference type="PROSITE-ProRule" id="PRU00135"/>
    </source>
</evidence>
<evidence type="ECO:0000313" key="7">
    <source>
        <dbReference type="EMBL" id="KAJ8653576.1"/>
    </source>
</evidence>
<dbReference type="Gene3D" id="1.20.870.10">
    <property type="entry name" value="Son of sevenless (SoS) protein Chain: S domain 1"/>
    <property type="match status" value="2"/>
</dbReference>
<feature type="domain" description="PH" evidence="4">
    <location>
        <begin position="1822"/>
        <end position="1941"/>
    </location>
</feature>
<dbReference type="PROSITE" id="PS50003">
    <property type="entry name" value="PH_DOMAIN"/>
    <property type="match status" value="2"/>
</dbReference>
<dbReference type="Pfam" id="PF00620">
    <property type="entry name" value="RhoGAP"/>
    <property type="match status" value="1"/>
</dbReference>
<dbReference type="SMART" id="SM00233">
    <property type="entry name" value="PH"/>
    <property type="match status" value="2"/>
</dbReference>
<dbReference type="Pfam" id="PF00617">
    <property type="entry name" value="RasGEF"/>
    <property type="match status" value="2"/>
</dbReference>
<evidence type="ECO:0000256" key="3">
    <source>
        <dbReference type="SAM" id="MobiDB-lite"/>
    </source>
</evidence>
<feature type="compositionally biased region" description="Low complexity" evidence="3">
    <location>
        <begin position="959"/>
        <end position="974"/>
    </location>
</feature>
<feature type="compositionally biased region" description="Basic residues" evidence="3">
    <location>
        <begin position="1840"/>
        <end position="1849"/>
    </location>
</feature>